<sequence length="270" mass="31076">MRIFINILLLATQMSFGQTVLDTIYANEHKNVALFFPNPIRQAVTGSSDFVFTYNREKEQCFGLLQATPGTESNLLIITSDGQVYSYILKYSDSLPKLNYFIQPKASIGTEKPVPVKVTPDKIALRDSLNHRVHYQKFCAYLLKSDKGNLATKRKKGIKLRLEKIVYNGSEVYLVLNIQNQSGIDFELDYLDVFRVNGNSGRKASFQKLWMEVLYKQDWLFKVKVGQSKRFVYVLPKFVLGASERLQLELRELKGSRKVVLETTKVIQHY</sequence>
<dbReference type="RefSeq" id="WP_345006288.1">
    <property type="nucleotide sequence ID" value="NZ_BAABCY010000064.1"/>
</dbReference>
<dbReference type="Pfam" id="PF13595">
    <property type="entry name" value="DUF4138"/>
    <property type="match status" value="1"/>
</dbReference>
<reference evidence="2" key="1">
    <citation type="journal article" date="2019" name="Int. J. Syst. Evol. Microbiol.">
        <title>The Global Catalogue of Microorganisms (GCM) 10K type strain sequencing project: providing services to taxonomists for standard genome sequencing and annotation.</title>
        <authorList>
            <consortium name="The Broad Institute Genomics Platform"/>
            <consortium name="The Broad Institute Genome Sequencing Center for Infectious Disease"/>
            <person name="Wu L."/>
            <person name="Ma J."/>
        </authorList>
    </citation>
    <scope>NUCLEOTIDE SEQUENCE [LARGE SCALE GENOMIC DNA]</scope>
    <source>
        <strain evidence="2">JCM 17111</strain>
    </source>
</reference>
<evidence type="ECO:0000313" key="2">
    <source>
        <dbReference type="Proteomes" id="UP001500954"/>
    </source>
</evidence>
<evidence type="ECO:0000313" key="1">
    <source>
        <dbReference type="EMBL" id="GAA3573260.1"/>
    </source>
</evidence>
<keyword evidence="2" id="KW-1185">Reference proteome</keyword>
<organism evidence="1 2">
    <name type="scientific">Snuella lapsa</name>
    <dbReference type="NCBI Taxonomy" id="870481"/>
    <lineage>
        <taxon>Bacteria</taxon>
        <taxon>Pseudomonadati</taxon>
        <taxon>Bacteroidota</taxon>
        <taxon>Flavobacteriia</taxon>
        <taxon>Flavobacteriales</taxon>
        <taxon>Flavobacteriaceae</taxon>
        <taxon>Snuella</taxon>
    </lineage>
</organism>
<evidence type="ECO:0008006" key="3">
    <source>
        <dbReference type="Google" id="ProtNLM"/>
    </source>
</evidence>
<protein>
    <recommendedName>
        <fullName evidence="3">DUF4138 domain-containing protein</fullName>
    </recommendedName>
</protein>
<name>A0ABP6XY61_9FLAO</name>
<dbReference type="EMBL" id="BAABCY010000064">
    <property type="protein sequence ID" value="GAA3573260.1"/>
    <property type="molecule type" value="Genomic_DNA"/>
</dbReference>
<proteinExistence type="predicted"/>
<accession>A0ABP6XY61</accession>
<dbReference type="Proteomes" id="UP001500954">
    <property type="component" value="Unassembled WGS sequence"/>
</dbReference>
<dbReference type="InterPro" id="IPR022298">
    <property type="entry name" value="Conjug_transposon_TraN"/>
</dbReference>
<comment type="caution">
    <text evidence="1">The sequence shown here is derived from an EMBL/GenBank/DDBJ whole genome shotgun (WGS) entry which is preliminary data.</text>
</comment>
<gene>
    <name evidence="1" type="ORF">GCM10022395_23200</name>
</gene>